<keyword evidence="1" id="KW-1133">Transmembrane helix</keyword>
<proteinExistence type="predicted"/>
<dbReference type="AlphaFoldDB" id="A0A9X4M3W2"/>
<feature type="transmembrane region" description="Helical" evidence="1">
    <location>
        <begin position="257"/>
        <end position="279"/>
    </location>
</feature>
<feature type="transmembrane region" description="Helical" evidence="1">
    <location>
        <begin position="62"/>
        <end position="84"/>
    </location>
</feature>
<accession>A0A9X4M3W2</accession>
<keyword evidence="3" id="KW-1185">Reference proteome</keyword>
<evidence type="ECO:0000313" key="3">
    <source>
        <dbReference type="Proteomes" id="UP001152755"/>
    </source>
</evidence>
<name>A0A9X4M3W2_9ACTN</name>
<dbReference type="EMBL" id="JANRHA010000005">
    <property type="protein sequence ID" value="MDG3014748.1"/>
    <property type="molecule type" value="Genomic_DNA"/>
</dbReference>
<keyword evidence="1" id="KW-0472">Membrane</keyword>
<organism evidence="2 3">
    <name type="scientific">Speluncibacter jeojiensis</name>
    <dbReference type="NCBI Taxonomy" id="2710754"/>
    <lineage>
        <taxon>Bacteria</taxon>
        <taxon>Bacillati</taxon>
        <taxon>Actinomycetota</taxon>
        <taxon>Actinomycetes</taxon>
        <taxon>Mycobacteriales</taxon>
        <taxon>Speluncibacteraceae</taxon>
        <taxon>Speluncibacter</taxon>
    </lineage>
</organism>
<feature type="transmembrane region" description="Helical" evidence="1">
    <location>
        <begin position="116"/>
        <end position="138"/>
    </location>
</feature>
<evidence type="ECO:0000256" key="1">
    <source>
        <dbReference type="SAM" id="Phobius"/>
    </source>
</evidence>
<sequence>MNDSIDMLDAEHCAAAEPLRWVPVWPQEFSIGWLASEVIIVLTAALFLAGAIGAAGDGDTGVVVGFSAAFVGTALAAAGGLEYVGVRWVRLSRRITLTSDDDLGIGLRIPVVRARFVLAVVAFAGFATMGLTAALVWYTGWGESLLPFVHDNRAGANWMAFGGLVFLLLLGLFAVVHTETVVCIYPTGVRRYARRRILLSFKTFDAFVRWEDIDGIESDTHVVQLTVGHVSRPLIKLQLNENCPTPEKLVRTDPDRAVVLIAFWLVAEPNALLGLLQFLMVNPDRRDLVARSDAPLLLAPPSLREWFKISRQAAKEALDV</sequence>
<evidence type="ECO:0000313" key="2">
    <source>
        <dbReference type="EMBL" id="MDG3014748.1"/>
    </source>
</evidence>
<comment type="caution">
    <text evidence="2">The sequence shown here is derived from an EMBL/GenBank/DDBJ whole genome shotgun (WGS) entry which is preliminary data.</text>
</comment>
<reference evidence="2" key="1">
    <citation type="submission" date="2022-08" db="EMBL/GenBank/DDBJ databases">
        <title>Genome analysis of Corynebacteriales strain.</title>
        <authorList>
            <person name="Lee S.D."/>
        </authorList>
    </citation>
    <scope>NUCLEOTIDE SEQUENCE</scope>
    <source>
        <strain evidence="2">D3-21</strain>
    </source>
</reference>
<protein>
    <submittedName>
        <fullName evidence="2">Uncharacterized protein</fullName>
    </submittedName>
</protein>
<feature type="transmembrane region" description="Helical" evidence="1">
    <location>
        <begin position="38"/>
        <end position="56"/>
    </location>
</feature>
<keyword evidence="1" id="KW-0812">Transmembrane</keyword>
<feature type="transmembrane region" description="Helical" evidence="1">
    <location>
        <begin position="158"/>
        <end position="185"/>
    </location>
</feature>
<dbReference type="RefSeq" id="WP_332519753.1">
    <property type="nucleotide sequence ID" value="NZ_JANRHA010000005.1"/>
</dbReference>
<gene>
    <name evidence="2" type="ORF">NVS88_09285</name>
</gene>
<dbReference type="Proteomes" id="UP001152755">
    <property type="component" value="Unassembled WGS sequence"/>
</dbReference>